<dbReference type="InterPro" id="IPR003439">
    <property type="entry name" value="ABC_transporter-like_ATP-bd"/>
</dbReference>
<feature type="domain" description="ABC transmembrane type-1" evidence="7">
    <location>
        <begin position="137"/>
        <end position="316"/>
    </location>
</feature>
<dbReference type="PANTHER" id="PTHR24223:SF108">
    <property type="entry name" value="ABC TRANSPORTER C FAMILY MEMBER 8"/>
    <property type="match status" value="1"/>
</dbReference>
<keyword evidence="3" id="KW-0067">ATP-binding</keyword>
<reference evidence="8" key="1">
    <citation type="journal article" date="2020" name="bioRxiv">
        <title>Hybrid origin of Populus tomentosa Carr. identified through genome sequencing and phylogenomic analysis.</title>
        <authorList>
            <person name="An X."/>
            <person name="Gao K."/>
            <person name="Chen Z."/>
            <person name="Li J."/>
            <person name="Yang X."/>
            <person name="Yang X."/>
            <person name="Zhou J."/>
            <person name="Guo T."/>
            <person name="Zhao T."/>
            <person name="Huang S."/>
            <person name="Miao D."/>
            <person name="Khan W.U."/>
            <person name="Rao P."/>
            <person name="Ye M."/>
            <person name="Lei B."/>
            <person name="Liao W."/>
            <person name="Wang J."/>
            <person name="Ji L."/>
            <person name="Li Y."/>
            <person name="Guo B."/>
            <person name="Mustafa N.S."/>
            <person name="Li S."/>
            <person name="Yun Q."/>
            <person name="Keller S.R."/>
            <person name="Mao J."/>
            <person name="Zhang R."/>
            <person name="Strauss S.H."/>
        </authorList>
    </citation>
    <scope>NUCLEOTIDE SEQUENCE</scope>
    <source>
        <strain evidence="8">GM15</strain>
        <tissue evidence="8">Leaf</tissue>
    </source>
</reference>
<organism evidence="8 9">
    <name type="scientific">Populus tomentosa</name>
    <name type="common">Chinese white poplar</name>
    <dbReference type="NCBI Taxonomy" id="118781"/>
    <lineage>
        <taxon>Eukaryota</taxon>
        <taxon>Viridiplantae</taxon>
        <taxon>Streptophyta</taxon>
        <taxon>Embryophyta</taxon>
        <taxon>Tracheophyta</taxon>
        <taxon>Spermatophyta</taxon>
        <taxon>Magnoliopsida</taxon>
        <taxon>eudicotyledons</taxon>
        <taxon>Gunneridae</taxon>
        <taxon>Pentapetalae</taxon>
        <taxon>rosids</taxon>
        <taxon>fabids</taxon>
        <taxon>Malpighiales</taxon>
        <taxon>Salicaceae</taxon>
        <taxon>Saliceae</taxon>
        <taxon>Populus</taxon>
    </lineage>
</organism>
<dbReference type="AlphaFoldDB" id="A0A8X8A5L9"/>
<dbReference type="InterPro" id="IPR011527">
    <property type="entry name" value="ABC1_TM_dom"/>
</dbReference>
<accession>A0A8X8A5L9</accession>
<dbReference type="OrthoDB" id="6500128at2759"/>
<evidence type="ECO:0000313" key="8">
    <source>
        <dbReference type="EMBL" id="KAG6782084.1"/>
    </source>
</evidence>
<evidence type="ECO:0000256" key="3">
    <source>
        <dbReference type="ARBA" id="ARBA00022840"/>
    </source>
</evidence>
<keyword evidence="4 6" id="KW-1133">Transmembrane helix</keyword>
<evidence type="ECO:0000256" key="2">
    <source>
        <dbReference type="ARBA" id="ARBA00022741"/>
    </source>
</evidence>
<dbReference type="GO" id="GO:0016887">
    <property type="term" value="F:ATP hydrolysis activity"/>
    <property type="evidence" value="ECO:0007669"/>
    <property type="project" value="InterPro"/>
</dbReference>
<keyword evidence="2" id="KW-0547">Nucleotide-binding</keyword>
<evidence type="ECO:0000256" key="5">
    <source>
        <dbReference type="ARBA" id="ARBA00023136"/>
    </source>
</evidence>
<keyword evidence="5 6" id="KW-0472">Membrane</keyword>
<dbReference type="InterPro" id="IPR050173">
    <property type="entry name" value="ABC_transporter_C-like"/>
</dbReference>
<evidence type="ECO:0000256" key="1">
    <source>
        <dbReference type="ARBA" id="ARBA00022692"/>
    </source>
</evidence>
<dbReference type="GO" id="GO:0140359">
    <property type="term" value="F:ABC-type transporter activity"/>
    <property type="evidence" value="ECO:0007669"/>
    <property type="project" value="InterPro"/>
</dbReference>
<comment type="caution">
    <text evidence="8">The sequence shown here is derived from an EMBL/GenBank/DDBJ whole genome shotgun (WGS) entry which is preliminary data.</text>
</comment>
<keyword evidence="9" id="KW-1185">Reference proteome</keyword>
<keyword evidence="1 6" id="KW-0812">Transmembrane</keyword>
<feature type="transmembrane region" description="Helical" evidence="6">
    <location>
        <begin position="84"/>
        <end position="103"/>
    </location>
</feature>
<proteinExistence type="predicted"/>
<dbReference type="PROSITE" id="PS50929">
    <property type="entry name" value="ABC_TM1F"/>
    <property type="match status" value="1"/>
</dbReference>
<feature type="transmembrane region" description="Helical" evidence="6">
    <location>
        <begin position="146"/>
        <end position="168"/>
    </location>
</feature>
<name>A0A8X8A5L9_POPTO</name>
<evidence type="ECO:0000259" key="7">
    <source>
        <dbReference type="PROSITE" id="PS50929"/>
    </source>
</evidence>
<protein>
    <recommendedName>
        <fullName evidence="7">ABC transmembrane type-1 domain-containing protein</fullName>
    </recommendedName>
</protein>
<evidence type="ECO:0000313" key="9">
    <source>
        <dbReference type="Proteomes" id="UP000886885"/>
    </source>
</evidence>
<sequence>MGRRRHSAGVIMNYIHCGGFTRHGVLFCNSFLPSEFFSRLLVLEHCSDQLQSREDKLKEVNDSPRGAEYECLAKSQIRKSSTTVLYWMSPTISSAVVFIGFVTEESSEWFLPEEKLRLPKISNGILVGVYTGISKSSAPFVYLRSLFGALLGLKASKAFFSGISISLFKPPMLFFDSTPGGRTYTRVSSDMSALDFDLPLGIAFPAASRIGLLAIIAVMASVTWPVVVVAIPAITDAIYAQGIKAPILNLASETSLGVVTIRAFNIMDMFFKKYLVLIDTDARLFFHSNAAMEWLILRVETRQNLILLSAVLLLVLLPGKRLPGTRGGVVGRTGSGKTTLLSALFRLVEPENGKILIDGLDISTIELKDLRTKLSNVGKTRSYHLHCNPNLCKSLKYQHYQSKLR</sequence>
<dbReference type="Pfam" id="PF00005">
    <property type="entry name" value="ABC_tran"/>
    <property type="match status" value="1"/>
</dbReference>
<dbReference type="Pfam" id="PF00664">
    <property type="entry name" value="ABC_membrane"/>
    <property type="match status" value="1"/>
</dbReference>
<dbReference type="GO" id="GO:0005524">
    <property type="term" value="F:ATP binding"/>
    <property type="evidence" value="ECO:0007669"/>
    <property type="project" value="UniProtKB-KW"/>
</dbReference>
<dbReference type="PANTHER" id="PTHR24223">
    <property type="entry name" value="ATP-BINDING CASSETTE SUB-FAMILY C"/>
    <property type="match status" value="1"/>
</dbReference>
<dbReference type="EMBL" id="JAAWWB010000005">
    <property type="protein sequence ID" value="KAG6782084.1"/>
    <property type="molecule type" value="Genomic_DNA"/>
</dbReference>
<feature type="transmembrane region" description="Helical" evidence="6">
    <location>
        <begin position="210"/>
        <end position="234"/>
    </location>
</feature>
<evidence type="ECO:0000256" key="6">
    <source>
        <dbReference type="SAM" id="Phobius"/>
    </source>
</evidence>
<dbReference type="Proteomes" id="UP000886885">
    <property type="component" value="Chromosome 3A"/>
</dbReference>
<dbReference type="GO" id="GO:0016020">
    <property type="term" value="C:membrane"/>
    <property type="evidence" value="ECO:0007669"/>
    <property type="project" value="InterPro"/>
</dbReference>
<evidence type="ECO:0000256" key="4">
    <source>
        <dbReference type="ARBA" id="ARBA00022989"/>
    </source>
</evidence>
<gene>
    <name evidence="8" type="ORF">POTOM_011472</name>
</gene>